<sequence length="98" mass="11034">MNQERLLKVILSPHVSEKATVGTEKLNSYVFRVVASATKPEIKDAIEHLFNAKVKSVRIVNVRSKTKIFRGIEGKKKGWKKAYVTLQADQKLDIIGAQ</sequence>
<dbReference type="PROSITE" id="PS00050">
    <property type="entry name" value="RIBOSOMAL_L23"/>
    <property type="match status" value="1"/>
</dbReference>
<evidence type="ECO:0000256" key="1">
    <source>
        <dbReference type="ARBA" id="ARBA00006700"/>
    </source>
</evidence>
<evidence type="ECO:0000313" key="9">
    <source>
        <dbReference type="Proteomes" id="UP000254720"/>
    </source>
</evidence>
<keyword evidence="2 6" id="KW-0699">rRNA-binding</keyword>
<comment type="caution">
    <text evidence="8">The sequence shown here is derived from an EMBL/GenBank/DDBJ whole genome shotgun (WGS) entry which is preliminary data.</text>
</comment>
<evidence type="ECO:0000256" key="7">
    <source>
        <dbReference type="RuleBase" id="RU003934"/>
    </source>
</evidence>
<evidence type="ECO:0000256" key="6">
    <source>
        <dbReference type="HAMAP-Rule" id="MF_01369"/>
    </source>
</evidence>
<comment type="subunit">
    <text evidence="6">Part of the 50S ribosomal subunit. Contacts protein L29, and trigger factor when it is bound to the ribosome.</text>
</comment>
<dbReference type="EMBL" id="QQAX01000004">
    <property type="protein sequence ID" value="RDI46975.1"/>
    <property type="molecule type" value="Genomic_DNA"/>
</dbReference>
<dbReference type="GO" id="GO:0005840">
    <property type="term" value="C:ribosome"/>
    <property type="evidence" value="ECO:0007669"/>
    <property type="project" value="UniProtKB-KW"/>
</dbReference>
<gene>
    <name evidence="6" type="primary">rplW</name>
    <name evidence="8" type="ORF">C8D86_10498</name>
</gene>
<evidence type="ECO:0000313" key="8">
    <source>
        <dbReference type="EMBL" id="RDI46975.1"/>
    </source>
</evidence>
<dbReference type="InterPro" id="IPR001014">
    <property type="entry name" value="Ribosomal_uL23_CS"/>
</dbReference>
<dbReference type="NCBIfam" id="NF004363">
    <property type="entry name" value="PRK05738.2-4"/>
    <property type="match status" value="1"/>
</dbReference>
<dbReference type="GO" id="GO:0006412">
    <property type="term" value="P:translation"/>
    <property type="evidence" value="ECO:0007669"/>
    <property type="project" value="UniProtKB-UniRule"/>
</dbReference>
<comment type="similarity">
    <text evidence="1 6 7">Belongs to the universal ribosomal protein uL23 family.</text>
</comment>
<keyword evidence="5 6" id="KW-0687">Ribonucleoprotein</keyword>
<dbReference type="Gene3D" id="3.30.70.330">
    <property type="match status" value="1"/>
</dbReference>
<name>A0A370GTH2_9COXI</name>
<dbReference type="FunFam" id="3.30.70.330:FF:000001">
    <property type="entry name" value="50S ribosomal protein L23"/>
    <property type="match status" value="1"/>
</dbReference>
<dbReference type="OrthoDB" id="9793353at2"/>
<dbReference type="GO" id="GO:0019843">
    <property type="term" value="F:rRNA binding"/>
    <property type="evidence" value="ECO:0007669"/>
    <property type="project" value="UniProtKB-UniRule"/>
</dbReference>
<dbReference type="PANTHER" id="PTHR11620">
    <property type="entry name" value="60S RIBOSOMAL PROTEIN L23A"/>
    <property type="match status" value="1"/>
</dbReference>
<protein>
    <recommendedName>
        <fullName evidence="6">Large ribosomal subunit protein uL23</fullName>
    </recommendedName>
</protein>
<proteinExistence type="inferred from homology"/>
<dbReference type="InterPro" id="IPR012678">
    <property type="entry name" value="Ribosomal_uL23/eL15/eS24_sf"/>
</dbReference>
<dbReference type="Proteomes" id="UP000254720">
    <property type="component" value="Unassembled WGS sequence"/>
</dbReference>
<evidence type="ECO:0000256" key="3">
    <source>
        <dbReference type="ARBA" id="ARBA00022884"/>
    </source>
</evidence>
<dbReference type="AlphaFoldDB" id="A0A370GTH2"/>
<dbReference type="Pfam" id="PF00276">
    <property type="entry name" value="Ribosomal_L23"/>
    <property type="match status" value="1"/>
</dbReference>
<comment type="function">
    <text evidence="6">One of the early assembly proteins it binds 23S rRNA. One of the proteins that surrounds the polypeptide exit tunnel on the outside of the ribosome. Forms the main docking site for trigger factor binding to the ribosome.</text>
</comment>
<keyword evidence="3 6" id="KW-0694">RNA-binding</keyword>
<dbReference type="InterPro" id="IPR013025">
    <property type="entry name" value="Ribosomal_uL23-like"/>
</dbReference>
<evidence type="ECO:0000256" key="2">
    <source>
        <dbReference type="ARBA" id="ARBA00022730"/>
    </source>
</evidence>
<dbReference type="SUPFAM" id="SSF54189">
    <property type="entry name" value="Ribosomal proteins S24e, L23 and L15e"/>
    <property type="match status" value="1"/>
</dbReference>
<organism evidence="8 9">
    <name type="scientific">Aquicella lusitana</name>
    <dbReference type="NCBI Taxonomy" id="254246"/>
    <lineage>
        <taxon>Bacteria</taxon>
        <taxon>Pseudomonadati</taxon>
        <taxon>Pseudomonadota</taxon>
        <taxon>Gammaproteobacteria</taxon>
        <taxon>Legionellales</taxon>
        <taxon>Coxiellaceae</taxon>
        <taxon>Aquicella</taxon>
    </lineage>
</organism>
<accession>A0A370GTH2</accession>
<dbReference type="GO" id="GO:1990904">
    <property type="term" value="C:ribonucleoprotein complex"/>
    <property type="evidence" value="ECO:0007669"/>
    <property type="project" value="UniProtKB-KW"/>
</dbReference>
<keyword evidence="9" id="KW-1185">Reference proteome</keyword>
<dbReference type="NCBIfam" id="NF004359">
    <property type="entry name" value="PRK05738.1-3"/>
    <property type="match status" value="1"/>
</dbReference>
<keyword evidence="4 6" id="KW-0689">Ribosomal protein</keyword>
<reference evidence="8 9" key="1">
    <citation type="submission" date="2018-07" db="EMBL/GenBank/DDBJ databases">
        <title>Genomic Encyclopedia of Type Strains, Phase IV (KMG-IV): sequencing the most valuable type-strain genomes for metagenomic binning, comparative biology and taxonomic classification.</title>
        <authorList>
            <person name="Goeker M."/>
        </authorList>
    </citation>
    <scope>NUCLEOTIDE SEQUENCE [LARGE SCALE GENOMIC DNA]</scope>
    <source>
        <strain evidence="8 9">DSM 16500</strain>
    </source>
</reference>
<evidence type="ECO:0000256" key="4">
    <source>
        <dbReference type="ARBA" id="ARBA00022980"/>
    </source>
</evidence>
<dbReference type="GO" id="GO:0003735">
    <property type="term" value="F:structural constituent of ribosome"/>
    <property type="evidence" value="ECO:0007669"/>
    <property type="project" value="InterPro"/>
</dbReference>
<evidence type="ECO:0000256" key="5">
    <source>
        <dbReference type="ARBA" id="ARBA00023274"/>
    </source>
</evidence>
<dbReference type="RefSeq" id="WP_114833742.1">
    <property type="nucleotide sequence ID" value="NZ_LR699114.1"/>
</dbReference>
<dbReference type="InterPro" id="IPR012677">
    <property type="entry name" value="Nucleotide-bd_a/b_plait_sf"/>
</dbReference>
<dbReference type="HAMAP" id="MF_01369_B">
    <property type="entry name" value="Ribosomal_uL23_B"/>
    <property type="match status" value="1"/>
</dbReference>